<feature type="transmembrane region" description="Helical" evidence="1">
    <location>
        <begin position="213"/>
        <end position="235"/>
    </location>
</feature>
<feature type="transmembrane region" description="Helical" evidence="1">
    <location>
        <begin position="20"/>
        <end position="37"/>
    </location>
</feature>
<evidence type="ECO:0000313" key="3">
    <source>
        <dbReference type="Proteomes" id="UP000033567"/>
    </source>
</evidence>
<dbReference type="EMBL" id="JWMF01000007">
    <property type="protein sequence ID" value="KJY50827.1"/>
    <property type="molecule type" value="Genomic_DNA"/>
</dbReference>
<dbReference type="AlphaFoldDB" id="A0A0F4KVZ7"/>
<comment type="caution">
    <text evidence="2">The sequence shown here is derived from an EMBL/GenBank/DDBJ whole genome shotgun (WGS) entry which is preliminary data.</text>
</comment>
<proteinExistence type="predicted"/>
<gene>
    <name evidence="2" type="ORF">JF70_15440</name>
</gene>
<keyword evidence="1" id="KW-1133">Transmembrane helix</keyword>
<reference evidence="2 3" key="1">
    <citation type="submission" date="2014-12" db="EMBL/GenBank/DDBJ databases">
        <title>Comparative genomics of the lactic acid bacteria isolated from the honey bee gut.</title>
        <authorList>
            <person name="Ellegaard K.M."/>
            <person name="Tamarit D."/>
            <person name="Javelind E."/>
            <person name="Olofsson T."/>
            <person name="Andersson S.G."/>
            <person name="Vasquez A."/>
        </authorList>
    </citation>
    <scope>NUCLEOTIDE SEQUENCE [LARGE SCALE GENOMIC DNA]</scope>
    <source>
        <strain evidence="2 3">Bin7</strain>
    </source>
</reference>
<feature type="transmembrane region" description="Helical" evidence="1">
    <location>
        <begin position="255"/>
        <end position="280"/>
    </location>
</feature>
<evidence type="ECO:0000313" key="2">
    <source>
        <dbReference type="EMBL" id="KJY50827.1"/>
    </source>
</evidence>
<evidence type="ECO:0000256" key="1">
    <source>
        <dbReference type="SAM" id="Phobius"/>
    </source>
</evidence>
<dbReference type="PATRIC" id="fig|1684.5.peg.1619"/>
<feature type="transmembrane region" description="Helical" evidence="1">
    <location>
        <begin position="68"/>
        <end position="88"/>
    </location>
</feature>
<dbReference type="Proteomes" id="UP000033567">
    <property type="component" value="Unassembled WGS sequence"/>
</dbReference>
<sequence>MINTSLAKAQISRSLTSLRMVSVIAMSIALFLIQYSTTHYAGFRLAPGHELTFLSDVMLFSCDGTGSGLYLFILPFLAALVGGSVAAIERHSRRMSGMLGREGRGKIMNTSLASGFVLGGIGGLSPLLINLVIAAIMNPHMNFINGDVVDATGLVDGSKYVLIYSDSWLYPLYRFNQPLAILTVMLMVFILSGLFADIAVAASFFTTHRYVEVLIPFVLSMLWWMLPGITNFLVPDQWSHVIFLFPAPGGADSRQLVQIFVGMALSVCLPVVISASLVAFKRSRDVS</sequence>
<organism evidence="2 3">
    <name type="scientific">Bifidobacterium mellis</name>
    <dbReference type="NCBI Taxonomy" id="1293823"/>
    <lineage>
        <taxon>Bacteria</taxon>
        <taxon>Bacillati</taxon>
        <taxon>Actinomycetota</taxon>
        <taxon>Actinomycetes</taxon>
        <taxon>Bifidobacteriales</taxon>
        <taxon>Bifidobacteriaceae</taxon>
        <taxon>Bifidobacterium</taxon>
    </lineage>
</organism>
<accession>A0A0F4KVZ7</accession>
<feature type="transmembrane region" description="Helical" evidence="1">
    <location>
        <begin position="179"/>
        <end position="201"/>
    </location>
</feature>
<keyword evidence="1" id="KW-0472">Membrane</keyword>
<name>A0A0F4KVZ7_9BIFI</name>
<protein>
    <submittedName>
        <fullName evidence="2">Uncharacterized protein</fullName>
    </submittedName>
</protein>
<keyword evidence="3" id="KW-1185">Reference proteome</keyword>
<keyword evidence="1" id="KW-0812">Transmembrane</keyword>
<feature type="transmembrane region" description="Helical" evidence="1">
    <location>
        <begin position="109"/>
        <end position="137"/>
    </location>
</feature>